<keyword evidence="1" id="KW-0175">Coiled coil</keyword>
<dbReference type="AlphaFoldDB" id="A0A914VWX2"/>
<protein>
    <submittedName>
        <fullName evidence="4">Retrotransposon gag domain-containing protein</fullName>
    </submittedName>
</protein>
<organism evidence="3 4">
    <name type="scientific">Plectus sambesii</name>
    <dbReference type="NCBI Taxonomy" id="2011161"/>
    <lineage>
        <taxon>Eukaryota</taxon>
        <taxon>Metazoa</taxon>
        <taxon>Ecdysozoa</taxon>
        <taxon>Nematoda</taxon>
        <taxon>Chromadorea</taxon>
        <taxon>Plectida</taxon>
        <taxon>Plectina</taxon>
        <taxon>Plectoidea</taxon>
        <taxon>Plectidae</taxon>
        <taxon>Plectus</taxon>
    </lineage>
</organism>
<dbReference type="Proteomes" id="UP000887566">
    <property type="component" value="Unplaced"/>
</dbReference>
<dbReference type="WBParaSite" id="PSAMB.scaffold2552size22593.g18223.t1">
    <property type="protein sequence ID" value="PSAMB.scaffold2552size22593.g18223.t1"/>
    <property type="gene ID" value="PSAMB.scaffold2552size22593.g18223"/>
</dbReference>
<evidence type="ECO:0000256" key="1">
    <source>
        <dbReference type="SAM" id="Coils"/>
    </source>
</evidence>
<evidence type="ECO:0000313" key="3">
    <source>
        <dbReference type="Proteomes" id="UP000887566"/>
    </source>
</evidence>
<evidence type="ECO:0000256" key="2">
    <source>
        <dbReference type="SAM" id="MobiDB-lite"/>
    </source>
</evidence>
<sequence>MVRGTQQSVSTVQDECESQESQQNLQALSEKVNQLEVICQDQVKQMNNSLGVVEWRVNVIGDLQDTNMPLLLNAVSDQGRNIAAGYFGLPRYSGDISESMTFSEWIKQYEDLTKASYVPLTDQQKLNQLCYMLTGKARKTLDKIPANDRNDYEQVKRFMKNELESAELRDVAKSVLAGTRQKLGESVEDFAARLERIVYRVMTGKAEDVVQEKLLDEFLDKLNDDIAFYVNGSTHVSLESALAAAIKFERLLRKKRGKPSAMVNAAGLIRSSNTPRVTNQRSEPTVDAEARDQLALLTEMVARHGKWLEVASDARGGAQTGERRRMSQSPPRWSNDNAYARESRESNAPADYTPRARSYDRNARYALPAARYALPAARESYGDARHALPAARESYGDARHALPAARESYGDARHALPADLESYGDAHHALPADFESYGDARYPLPTY</sequence>
<evidence type="ECO:0000313" key="4">
    <source>
        <dbReference type="WBParaSite" id="PSAMB.scaffold2552size22593.g18223.t1"/>
    </source>
</evidence>
<name>A0A914VWX2_9BILA</name>
<accession>A0A914VWX2</accession>
<feature type="compositionally biased region" description="Polar residues" evidence="2">
    <location>
        <begin position="327"/>
        <end position="337"/>
    </location>
</feature>
<proteinExistence type="predicted"/>
<keyword evidence="3" id="KW-1185">Reference proteome</keyword>
<feature type="region of interest" description="Disordered" evidence="2">
    <location>
        <begin position="312"/>
        <end position="356"/>
    </location>
</feature>
<feature type="coiled-coil region" evidence="1">
    <location>
        <begin position="18"/>
        <end position="45"/>
    </location>
</feature>
<reference evidence="4" key="1">
    <citation type="submission" date="2022-11" db="UniProtKB">
        <authorList>
            <consortium name="WormBaseParasite"/>
        </authorList>
    </citation>
    <scope>IDENTIFICATION</scope>
</reference>